<dbReference type="RefSeq" id="WP_260764146.1">
    <property type="nucleotide sequence ID" value="NZ_CP045921.1"/>
</dbReference>
<dbReference type="Proteomes" id="UP001059824">
    <property type="component" value="Chromosome"/>
</dbReference>
<evidence type="ECO:0000313" key="1">
    <source>
        <dbReference type="EMBL" id="QHN42673.1"/>
    </source>
</evidence>
<dbReference type="AlphaFoldDB" id="A0A857MJF1"/>
<dbReference type="EMBL" id="CP045921">
    <property type="protein sequence ID" value="QHN42673.1"/>
    <property type="molecule type" value="Genomic_DNA"/>
</dbReference>
<name>A0A857MJF1_9BACT</name>
<gene>
    <name evidence="1" type="ORF">GII36_02270</name>
</gene>
<protein>
    <submittedName>
        <fullName evidence="1">Uncharacterized protein</fullName>
    </submittedName>
</protein>
<proteinExistence type="predicted"/>
<keyword evidence="2" id="KW-1185">Reference proteome</keyword>
<reference evidence="1" key="1">
    <citation type="journal article" date="2021" name="Nat. Microbiol.">
        <title>Cocultivation of an ultrasmall environmental parasitic bacterium with lytic ability against bacteria associated with wastewater foams.</title>
        <authorList>
            <person name="Batinovic S."/>
            <person name="Rose J.J.A."/>
            <person name="Ratcliffe J."/>
            <person name="Seviour R.J."/>
            <person name="Petrovski S."/>
        </authorList>
    </citation>
    <scope>NUCLEOTIDE SEQUENCE</scope>
    <source>
        <strain evidence="1">JR1</strain>
    </source>
</reference>
<accession>A0A857MJF1</accession>
<organism evidence="1 2">
    <name type="scientific">Candidatus Mycosynbacter amalyticus</name>
    <dbReference type="NCBI Taxonomy" id="2665156"/>
    <lineage>
        <taxon>Bacteria</taxon>
        <taxon>Candidatus Saccharimonadota</taxon>
        <taxon>Candidatus Saccharimonadota incertae sedis</taxon>
        <taxon>Candidatus Mycosynbacter</taxon>
    </lineage>
</organism>
<dbReference type="KEGG" id="mama:GII36_02270"/>
<sequence>MPKIDAAAPVAPTKETVKTPLDIAVDKVVAESDCTPAEAKTMITDWLTPIVERSRMTGGTAYPSDSEMFVGGYGSTENTRSYAILDQVMPHGEASTPGSAHEAIEKVVLDPSRDEYGLIHDQTGDTQRHCTVTTMIGTVSGLS</sequence>
<evidence type="ECO:0000313" key="2">
    <source>
        <dbReference type="Proteomes" id="UP001059824"/>
    </source>
</evidence>